<dbReference type="EMBL" id="BAABME010025071">
    <property type="protein sequence ID" value="GAA0171431.1"/>
    <property type="molecule type" value="Genomic_DNA"/>
</dbReference>
<organism evidence="1 2">
    <name type="scientific">Lithospermum erythrorhizon</name>
    <name type="common">Purple gromwell</name>
    <name type="synonym">Lithospermum officinale var. erythrorhizon</name>
    <dbReference type="NCBI Taxonomy" id="34254"/>
    <lineage>
        <taxon>Eukaryota</taxon>
        <taxon>Viridiplantae</taxon>
        <taxon>Streptophyta</taxon>
        <taxon>Embryophyta</taxon>
        <taxon>Tracheophyta</taxon>
        <taxon>Spermatophyta</taxon>
        <taxon>Magnoliopsida</taxon>
        <taxon>eudicotyledons</taxon>
        <taxon>Gunneridae</taxon>
        <taxon>Pentapetalae</taxon>
        <taxon>asterids</taxon>
        <taxon>lamiids</taxon>
        <taxon>Boraginales</taxon>
        <taxon>Boraginaceae</taxon>
        <taxon>Boraginoideae</taxon>
        <taxon>Lithospermeae</taxon>
        <taxon>Lithospermum</taxon>
    </lineage>
</organism>
<proteinExistence type="predicted"/>
<sequence length="182" mass="19848">MLTEATKKNPNIMSILKGVGVMSTVEIVGPYYPKLVMEFICNMTEDIDDSSNPNFYKGDIFTTEDVEGPAPGFITLCPKLIQGRHVADITLQEDVAGGASRSGINETVRILRDEIHQLDGVIQTSLAWKSVLEARLRSLTRDVDPAVDPSVVGSGVEAAHTDLIYGLEPITVVLHALVIWDK</sequence>
<evidence type="ECO:0000313" key="2">
    <source>
        <dbReference type="Proteomes" id="UP001454036"/>
    </source>
</evidence>
<dbReference type="AlphaFoldDB" id="A0AAV3R6Z4"/>
<keyword evidence="2" id="KW-1185">Reference proteome</keyword>
<reference evidence="1 2" key="1">
    <citation type="submission" date="2024-01" db="EMBL/GenBank/DDBJ databases">
        <title>The complete chloroplast genome sequence of Lithospermum erythrorhizon: insights into the phylogenetic relationship among Boraginaceae species and the maternal lineages of purple gromwells.</title>
        <authorList>
            <person name="Okada T."/>
            <person name="Watanabe K."/>
        </authorList>
    </citation>
    <scope>NUCLEOTIDE SEQUENCE [LARGE SCALE GENOMIC DNA]</scope>
</reference>
<accession>A0AAV3R6Z4</accession>
<dbReference type="Proteomes" id="UP001454036">
    <property type="component" value="Unassembled WGS sequence"/>
</dbReference>
<name>A0AAV3R6Z4_LITER</name>
<evidence type="ECO:0000313" key="1">
    <source>
        <dbReference type="EMBL" id="GAA0171431.1"/>
    </source>
</evidence>
<protein>
    <submittedName>
        <fullName evidence="1">Uncharacterized protein</fullName>
    </submittedName>
</protein>
<comment type="caution">
    <text evidence="1">The sequence shown here is derived from an EMBL/GenBank/DDBJ whole genome shotgun (WGS) entry which is preliminary data.</text>
</comment>
<gene>
    <name evidence="1" type="ORF">LIER_41158</name>
</gene>